<evidence type="ECO:0000259" key="13">
    <source>
        <dbReference type="PROSITE" id="PS50893"/>
    </source>
</evidence>
<evidence type="ECO:0000256" key="2">
    <source>
        <dbReference type="ARBA" id="ARBA00022448"/>
    </source>
</evidence>
<name>A0A511MAQ8_9NOCA</name>
<organism evidence="15 16">
    <name type="scientific">Nocardia ninae NBRC 108245</name>
    <dbReference type="NCBI Taxonomy" id="1210091"/>
    <lineage>
        <taxon>Bacteria</taxon>
        <taxon>Bacillati</taxon>
        <taxon>Actinomycetota</taxon>
        <taxon>Actinomycetes</taxon>
        <taxon>Mycobacteriales</taxon>
        <taxon>Nocardiaceae</taxon>
        <taxon>Nocardia</taxon>
    </lineage>
</organism>
<keyword evidence="8" id="KW-1278">Translocase</keyword>
<evidence type="ECO:0000256" key="5">
    <source>
        <dbReference type="ARBA" id="ARBA00022692"/>
    </source>
</evidence>
<comment type="subcellular location">
    <subcellularLocation>
        <location evidence="1">Cell inner membrane</location>
        <topology evidence="1">Multi-pass membrane protein</topology>
    </subcellularLocation>
</comment>
<evidence type="ECO:0000256" key="4">
    <source>
        <dbReference type="ARBA" id="ARBA00022519"/>
    </source>
</evidence>
<gene>
    <name evidence="15" type="ORF">NN4_21000</name>
</gene>
<dbReference type="SUPFAM" id="SSF90123">
    <property type="entry name" value="ABC transporter transmembrane region"/>
    <property type="match status" value="1"/>
</dbReference>
<dbReference type="PROSITE" id="PS00211">
    <property type="entry name" value="ABC_TRANSPORTER_1"/>
    <property type="match status" value="1"/>
</dbReference>
<dbReference type="SMART" id="SM00382">
    <property type="entry name" value="AAA"/>
    <property type="match status" value="1"/>
</dbReference>
<feature type="transmembrane region" description="Helical" evidence="12">
    <location>
        <begin position="67"/>
        <end position="88"/>
    </location>
</feature>
<dbReference type="SUPFAM" id="SSF52540">
    <property type="entry name" value="P-loop containing nucleoside triphosphate hydrolases"/>
    <property type="match status" value="1"/>
</dbReference>
<keyword evidence="7" id="KW-0067">ATP-binding</keyword>
<evidence type="ECO:0000256" key="9">
    <source>
        <dbReference type="ARBA" id="ARBA00022989"/>
    </source>
</evidence>
<feature type="transmembrane region" description="Helical" evidence="12">
    <location>
        <begin position="165"/>
        <end position="185"/>
    </location>
</feature>
<dbReference type="InterPro" id="IPR003439">
    <property type="entry name" value="ABC_transporter-like_ATP-bd"/>
</dbReference>
<protein>
    <submittedName>
        <fullName evidence="15">ABC transporter</fullName>
    </submittedName>
</protein>
<dbReference type="PANTHER" id="PTHR24221">
    <property type="entry name" value="ATP-BINDING CASSETTE SUB-FAMILY B"/>
    <property type="match status" value="1"/>
</dbReference>
<keyword evidence="3" id="KW-1003">Cell membrane</keyword>
<dbReference type="InterPro" id="IPR039421">
    <property type="entry name" value="Type_1_exporter"/>
</dbReference>
<feature type="transmembrane region" description="Helical" evidence="12">
    <location>
        <begin position="252"/>
        <end position="275"/>
    </location>
</feature>
<dbReference type="Gene3D" id="3.40.50.300">
    <property type="entry name" value="P-loop containing nucleotide triphosphate hydrolases"/>
    <property type="match status" value="1"/>
</dbReference>
<evidence type="ECO:0000256" key="11">
    <source>
        <dbReference type="ARBA" id="ARBA00023455"/>
    </source>
</evidence>
<dbReference type="PANTHER" id="PTHR24221:SF654">
    <property type="entry name" value="ATP-BINDING CASSETTE SUB-FAMILY B MEMBER 6"/>
    <property type="match status" value="1"/>
</dbReference>
<dbReference type="FunFam" id="3.40.50.300:FF:000221">
    <property type="entry name" value="Multidrug ABC transporter ATP-binding protein"/>
    <property type="match status" value="1"/>
</dbReference>
<evidence type="ECO:0000256" key="10">
    <source>
        <dbReference type="ARBA" id="ARBA00023136"/>
    </source>
</evidence>
<comment type="similarity">
    <text evidence="11">Belongs to the ABC transporter superfamily. Siderophore-Fe(3+) uptake transporter (SIUT) (TC 3.A.1.21) family.</text>
</comment>
<dbReference type="GO" id="GO:0034040">
    <property type="term" value="F:ATPase-coupled lipid transmembrane transporter activity"/>
    <property type="evidence" value="ECO:0007669"/>
    <property type="project" value="TreeGrafter"/>
</dbReference>
<dbReference type="InterPro" id="IPR027417">
    <property type="entry name" value="P-loop_NTPase"/>
</dbReference>
<dbReference type="PROSITE" id="PS50893">
    <property type="entry name" value="ABC_TRANSPORTER_2"/>
    <property type="match status" value="1"/>
</dbReference>
<dbReference type="InterPro" id="IPR017871">
    <property type="entry name" value="ABC_transporter-like_CS"/>
</dbReference>
<dbReference type="PROSITE" id="PS50929">
    <property type="entry name" value="ABC_TM1F"/>
    <property type="match status" value="1"/>
</dbReference>
<dbReference type="CDD" id="cd07346">
    <property type="entry name" value="ABC_6TM_exporters"/>
    <property type="match status" value="1"/>
</dbReference>
<evidence type="ECO:0000313" key="16">
    <source>
        <dbReference type="Proteomes" id="UP000321424"/>
    </source>
</evidence>
<dbReference type="GO" id="GO:0005524">
    <property type="term" value="F:ATP binding"/>
    <property type="evidence" value="ECO:0007669"/>
    <property type="project" value="UniProtKB-KW"/>
</dbReference>
<dbReference type="AlphaFoldDB" id="A0A511MAQ8"/>
<evidence type="ECO:0000256" key="3">
    <source>
        <dbReference type="ARBA" id="ARBA00022475"/>
    </source>
</evidence>
<reference evidence="15 16" key="1">
    <citation type="submission" date="2019-07" db="EMBL/GenBank/DDBJ databases">
        <title>Whole genome shotgun sequence of Nocardia ninae NBRC 108245.</title>
        <authorList>
            <person name="Hosoyama A."/>
            <person name="Uohara A."/>
            <person name="Ohji S."/>
            <person name="Ichikawa N."/>
        </authorList>
    </citation>
    <scope>NUCLEOTIDE SEQUENCE [LARGE SCALE GENOMIC DNA]</scope>
    <source>
        <strain evidence="15 16">NBRC 108245</strain>
    </source>
</reference>
<dbReference type="InterPro" id="IPR036640">
    <property type="entry name" value="ABC1_TM_sf"/>
</dbReference>
<comment type="caution">
    <text evidence="15">The sequence shown here is derived from an EMBL/GenBank/DDBJ whole genome shotgun (WGS) entry which is preliminary data.</text>
</comment>
<evidence type="ECO:0000259" key="14">
    <source>
        <dbReference type="PROSITE" id="PS50929"/>
    </source>
</evidence>
<dbReference type="Pfam" id="PF00664">
    <property type="entry name" value="ABC_membrane"/>
    <property type="match status" value="1"/>
</dbReference>
<proteinExistence type="inferred from homology"/>
<keyword evidence="6" id="KW-0547">Nucleotide-binding</keyword>
<dbReference type="GO" id="GO:0140359">
    <property type="term" value="F:ABC-type transporter activity"/>
    <property type="evidence" value="ECO:0007669"/>
    <property type="project" value="InterPro"/>
</dbReference>
<dbReference type="Proteomes" id="UP000321424">
    <property type="component" value="Unassembled WGS sequence"/>
</dbReference>
<keyword evidence="4" id="KW-0997">Cell inner membrane</keyword>
<dbReference type="GO" id="GO:0016887">
    <property type="term" value="F:ATP hydrolysis activity"/>
    <property type="evidence" value="ECO:0007669"/>
    <property type="project" value="InterPro"/>
</dbReference>
<keyword evidence="10 12" id="KW-0472">Membrane</keyword>
<feature type="transmembrane region" description="Helical" evidence="12">
    <location>
        <begin position="25"/>
        <end position="46"/>
    </location>
</feature>
<feature type="domain" description="ABC transporter" evidence="13">
    <location>
        <begin position="338"/>
        <end position="571"/>
    </location>
</feature>
<evidence type="ECO:0000256" key="6">
    <source>
        <dbReference type="ARBA" id="ARBA00022741"/>
    </source>
</evidence>
<dbReference type="Gene3D" id="1.20.1560.10">
    <property type="entry name" value="ABC transporter type 1, transmembrane domain"/>
    <property type="match status" value="1"/>
</dbReference>
<accession>A0A511MAQ8</accession>
<dbReference type="InterPro" id="IPR003593">
    <property type="entry name" value="AAA+_ATPase"/>
</dbReference>
<evidence type="ECO:0000313" key="15">
    <source>
        <dbReference type="EMBL" id="GEM37581.1"/>
    </source>
</evidence>
<sequence length="594" mass="63179">MAEAAQPEQKRGGLGVVLAPVRGRLAVAGVLQLLGSLAGLAPYLAIVEIAREFLGDDAVDRDRIWTFVAVAAIGFVIRTVCAGFAYTLSHTADADVGLQIRRSTALRLSRVSLGWFSEHSSGRVKRALSDDVTAVHHVVAHAINDLVAAVVTPVVALGYLFFLDWRLAALCLAPLVLWFGLVAYMERGEGARMARWNAEVDKVNSAMVEFVDGIAVVKAFERAGREARYQRAGDDLARFFSEWAGPTRRLDALASMMISPPVLLVVALGGGMWLRAEPVELIAFVMLAVGLGAPVLALGFGAIAMQQATAAAGRVAELLATPELPRVADPSVPSGARVEFDSVRFSYDGQAAVLDGVDLVLEPGTVTALVGASGSGKSTMARLLPRFWDVDGGAVRIGGVDVRHIAERELYRRVGFVFQETSLLRTSIRDNIALGRPDAGFAEVEAAARAAQIHERITALPRGYHSVVGVDAQLSGGEAQRISIARALLADAPVLVLDEATAFADPESEAAVQDALSRLVTGRTLLVIAHRLYTIRGADRIVVLAHGRVLEAGTHDELLAADGEYARMWATQRHDTVAVAPAGSAQLAYGKESV</sequence>
<evidence type="ECO:0000256" key="7">
    <source>
        <dbReference type="ARBA" id="ARBA00022840"/>
    </source>
</evidence>
<keyword evidence="9 12" id="KW-1133">Transmembrane helix</keyword>
<evidence type="ECO:0000256" key="12">
    <source>
        <dbReference type="SAM" id="Phobius"/>
    </source>
</evidence>
<feature type="transmembrane region" description="Helical" evidence="12">
    <location>
        <begin position="281"/>
        <end position="304"/>
    </location>
</feature>
<keyword evidence="2" id="KW-0813">Transport</keyword>
<dbReference type="InterPro" id="IPR011527">
    <property type="entry name" value="ABC1_TM_dom"/>
</dbReference>
<keyword evidence="16" id="KW-1185">Reference proteome</keyword>
<dbReference type="EMBL" id="BJXA01000010">
    <property type="protein sequence ID" value="GEM37581.1"/>
    <property type="molecule type" value="Genomic_DNA"/>
</dbReference>
<dbReference type="Pfam" id="PF00005">
    <property type="entry name" value="ABC_tran"/>
    <property type="match status" value="1"/>
</dbReference>
<dbReference type="GO" id="GO:0005886">
    <property type="term" value="C:plasma membrane"/>
    <property type="evidence" value="ECO:0007669"/>
    <property type="project" value="UniProtKB-SubCell"/>
</dbReference>
<feature type="domain" description="ABC transmembrane type-1" evidence="14">
    <location>
        <begin position="26"/>
        <end position="307"/>
    </location>
</feature>
<evidence type="ECO:0000256" key="1">
    <source>
        <dbReference type="ARBA" id="ARBA00004429"/>
    </source>
</evidence>
<evidence type="ECO:0000256" key="8">
    <source>
        <dbReference type="ARBA" id="ARBA00022967"/>
    </source>
</evidence>
<keyword evidence="5 12" id="KW-0812">Transmembrane</keyword>